<proteinExistence type="inferred from homology"/>
<keyword evidence="5" id="KW-1185">Reference proteome</keyword>
<evidence type="ECO:0000313" key="4">
    <source>
        <dbReference type="EMBL" id="TSH97937.1"/>
    </source>
</evidence>
<evidence type="ECO:0000256" key="1">
    <source>
        <dbReference type="ARBA" id="ARBA00007381"/>
    </source>
</evidence>
<organism evidence="4 5">
    <name type="scientific">Verticiella sediminum</name>
    <dbReference type="NCBI Taxonomy" id="1247510"/>
    <lineage>
        <taxon>Bacteria</taxon>
        <taxon>Pseudomonadati</taxon>
        <taxon>Pseudomonadota</taxon>
        <taxon>Betaproteobacteria</taxon>
        <taxon>Burkholderiales</taxon>
        <taxon>Alcaligenaceae</taxon>
        <taxon>Verticiella</taxon>
    </lineage>
</organism>
<gene>
    <name evidence="4" type="ORF">FOZ76_03865</name>
</gene>
<dbReference type="InterPro" id="IPR013126">
    <property type="entry name" value="Hsp_70_fam"/>
</dbReference>
<keyword evidence="2" id="KW-0547">Nucleotide-binding</keyword>
<reference evidence="4 5" key="1">
    <citation type="submission" date="2019-07" db="EMBL/GenBank/DDBJ databases">
        <title>Qingshengfaniella alkalisoli gen. nov., sp. nov., isolated from saline soil.</title>
        <authorList>
            <person name="Xu L."/>
            <person name="Huang X.-X."/>
            <person name="Sun J.-Q."/>
        </authorList>
    </citation>
    <scope>NUCLEOTIDE SEQUENCE [LARGE SCALE GENOMIC DNA]</scope>
    <source>
        <strain evidence="4 5">DSM 27279</strain>
    </source>
</reference>
<dbReference type="SUPFAM" id="SSF53067">
    <property type="entry name" value="Actin-like ATPase domain"/>
    <property type="match status" value="2"/>
</dbReference>
<dbReference type="InterPro" id="IPR042054">
    <property type="entry name" value="YegD-like"/>
</dbReference>
<dbReference type="AlphaFoldDB" id="A0A556AYD0"/>
<dbReference type="Pfam" id="PF00012">
    <property type="entry name" value="HSP70"/>
    <property type="match status" value="3"/>
</dbReference>
<protein>
    <submittedName>
        <fullName evidence="4">Hsp70 family protein</fullName>
    </submittedName>
</protein>
<evidence type="ECO:0000313" key="5">
    <source>
        <dbReference type="Proteomes" id="UP000318405"/>
    </source>
</evidence>
<dbReference type="GO" id="GO:0005524">
    <property type="term" value="F:ATP binding"/>
    <property type="evidence" value="ECO:0007669"/>
    <property type="project" value="UniProtKB-KW"/>
</dbReference>
<dbReference type="Proteomes" id="UP000318405">
    <property type="component" value="Unassembled WGS sequence"/>
</dbReference>
<keyword evidence="3" id="KW-0067">ATP-binding</keyword>
<dbReference type="OrthoDB" id="9807934at2"/>
<dbReference type="PANTHER" id="PTHR19375">
    <property type="entry name" value="HEAT SHOCK PROTEIN 70KDA"/>
    <property type="match status" value="1"/>
</dbReference>
<dbReference type="InterPro" id="IPR018181">
    <property type="entry name" value="Heat_shock_70_CS"/>
</dbReference>
<accession>A0A556AYD0</accession>
<dbReference type="RefSeq" id="WP_143946819.1">
    <property type="nucleotide sequence ID" value="NZ_BAABMB010000004.1"/>
</dbReference>
<dbReference type="InterPro" id="IPR043129">
    <property type="entry name" value="ATPase_NBD"/>
</dbReference>
<evidence type="ECO:0000256" key="2">
    <source>
        <dbReference type="ARBA" id="ARBA00022741"/>
    </source>
</evidence>
<sequence length="417" mass="45239">MTTSACGVDFGTSNSTVGWYRPGQPSLLELEDDKPTLPSAIFFHDDDEEVSYGRAALADYLAGYDGRLMRSMKSLLGSSLMEGHTEVRGRPMPFRVLLTAYIRELRERAQASAGRSLERAVFGRPVFFVDDDAKADQLAQDTLEAIARDVGFRDVLFQYEPLAAAFDYESRIDAEALVLVVDIGGGTSDFSLIRLGPARAGRAERRDDILANGGVHIGGTDFDKQFNLSAIMPMLGLGGELTSGKQVPAMPYIHLASWHTINNVYTRKMQDMLKQIRAEAVDKDKLDLLLSLVAARAGHWLAYQVEQAKISLSDAGQAEVDLSRLAKGLTANLSRQALDQAIGGLVERVDGAVERILVDAGLRAADVDTVFFTGGSSRVPLLRQRIAARLPEAAHVEGDLFGSIGSGLALDAQRRLG</sequence>
<dbReference type="EMBL" id="VLTJ01000007">
    <property type="protein sequence ID" value="TSH97937.1"/>
    <property type="molecule type" value="Genomic_DNA"/>
</dbReference>
<comment type="similarity">
    <text evidence="1">Belongs to the heat shock protein 70 family.</text>
</comment>
<evidence type="ECO:0000256" key="3">
    <source>
        <dbReference type="ARBA" id="ARBA00022840"/>
    </source>
</evidence>
<dbReference type="Gene3D" id="3.30.420.40">
    <property type="match status" value="2"/>
</dbReference>
<name>A0A556AYD0_9BURK</name>
<dbReference type="PROSITE" id="PS00329">
    <property type="entry name" value="HSP70_2"/>
    <property type="match status" value="1"/>
</dbReference>
<dbReference type="PROSITE" id="PS01036">
    <property type="entry name" value="HSP70_3"/>
    <property type="match status" value="1"/>
</dbReference>
<comment type="caution">
    <text evidence="4">The sequence shown here is derived from an EMBL/GenBank/DDBJ whole genome shotgun (WGS) entry which is preliminary data.</text>
</comment>
<dbReference type="GO" id="GO:0140662">
    <property type="term" value="F:ATP-dependent protein folding chaperone"/>
    <property type="evidence" value="ECO:0007669"/>
    <property type="project" value="InterPro"/>
</dbReference>
<dbReference type="CDD" id="cd10231">
    <property type="entry name" value="ASKHA_NBD_HSP70_YegD-like"/>
    <property type="match status" value="1"/>
</dbReference>